<protein>
    <recommendedName>
        <fullName evidence="4">Conserved oligomeric Golgi complex subunit 4</fullName>
    </recommendedName>
    <alternativeName>
        <fullName evidence="9">Component of oligomeric Golgi complex 4</fullName>
    </alternativeName>
</protein>
<organism evidence="11 12">
    <name type="scientific">Parastrongyloides trichosuri</name>
    <name type="common">Possum-specific nematode worm</name>
    <dbReference type="NCBI Taxonomy" id="131310"/>
    <lineage>
        <taxon>Eukaryota</taxon>
        <taxon>Metazoa</taxon>
        <taxon>Ecdysozoa</taxon>
        <taxon>Nematoda</taxon>
        <taxon>Chromadorea</taxon>
        <taxon>Rhabditida</taxon>
        <taxon>Tylenchina</taxon>
        <taxon>Panagrolaimomorpha</taxon>
        <taxon>Strongyloidoidea</taxon>
        <taxon>Strongyloididae</taxon>
        <taxon>Parastrongyloides</taxon>
    </lineage>
</organism>
<dbReference type="GO" id="GO:0017119">
    <property type="term" value="C:Golgi transport complex"/>
    <property type="evidence" value="ECO:0007669"/>
    <property type="project" value="TreeGrafter"/>
</dbReference>
<proteinExistence type="inferred from homology"/>
<evidence type="ECO:0000256" key="2">
    <source>
        <dbReference type="ARBA" id="ARBA00008383"/>
    </source>
</evidence>
<dbReference type="InterPro" id="IPR048682">
    <property type="entry name" value="COG4"/>
</dbReference>
<evidence type="ECO:0000313" key="11">
    <source>
        <dbReference type="Proteomes" id="UP000038045"/>
    </source>
</evidence>
<sequence>MTIGKIIRSSFTKTPKRHSSSVENIYKTIGIRTRDLSFKSPLNSLNVVLFNQVPVANFAVDFFKKFGATVHKYCEDPNSSHIFKNYEKDYELLNVTRENAKSKIIQIVRQADLLIDNLTGNRLHNLQIDYDELMKLNSRLIIAKMSSYSHTNKKFCENPSELSIIYSSNLFDKKDSQFIFDEYHARAIVTAAETFGVSQILMALYERNLFGNRQLLNISIEDCIENVFNLSNKSKSKIESMYNKTYKTKDNGFVVVGICDENDVLEFLNDLQLDETNNGTLRNINDSDIAKIIETNNKHNESHTFQNNCRNLLQDLGSIEVLSLQLTNKLKSVSHLADNISSRVSTLDITKTRIVDCLQRITDLKDLKACEQTIPDLLQNKEYENVCEHLRKFLTLDSKVFKIGTNDNQSSIQNRSGFVDESLNYSYQVLQQSLSQMKQIAISQLENGLKEGDVQKIERFTKLLPKINEHKIGIEKFSLFIKSEVSKIGKEQKEALYKLLADPNLASNVRFTDVTTNILEGIAGIFDKYFSMLTINYGVDYTLLCLENIQEECDNQMVQLLVDFGKVKDVKEKVKLINVVIREGNKKLNIKEEVDKLNAKQLESIFSDIIMMNNKVNLYWRFLKKRINDADVKNAEDIKNCDDDLKEEEIEELLCSFEKIRKERQKKIDDLCHRSKLSEEMQSLMGEYVLMEQYYMTESVKKAIEFDNIEENSVVSSIVDDVFFIVRKSVRRSITSTSVDCICALLNNATTLLEIEYCEHLNKIIKAGYPSNLMAEAYKTAQTAYNAIKEGKNAPADSGVEKQKQQYLIALNNFKKSAESLEVLSSGLKEDFDNHLIGLSSVDDNKLKNTLGQFDDLIRRFDNFSLLAVKKLSSSSLKPKIKNNTEQYLDIEHVLEEEDFNQFEANDPFMEQYIIKLDSMLSKFENILLEENYKALIKEACIEVLGQFKKVIFKCAFNRFGGMQIDKEFRQLVSYMTDICGWQIRDLAQELSHITTLLNSETIDEAVDFYESLTYDPSTYSSNKLSKDDFKKILSLRTDLSKEEIKNISTY</sequence>
<reference evidence="12" key="1">
    <citation type="submission" date="2017-02" db="UniProtKB">
        <authorList>
            <consortium name="WormBaseParasite"/>
        </authorList>
    </citation>
    <scope>IDENTIFICATION</scope>
</reference>
<keyword evidence="7" id="KW-0333">Golgi apparatus</keyword>
<dbReference type="InterPro" id="IPR023606">
    <property type="entry name" value="CoA-Trfase_III_dom_1_sf"/>
</dbReference>
<evidence type="ECO:0000256" key="3">
    <source>
        <dbReference type="ARBA" id="ARBA00009215"/>
    </source>
</evidence>
<evidence type="ECO:0000259" key="10">
    <source>
        <dbReference type="SMART" id="SM00762"/>
    </source>
</evidence>
<evidence type="ECO:0000256" key="7">
    <source>
        <dbReference type="ARBA" id="ARBA00023034"/>
    </source>
</evidence>
<dbReference type="GO" id="GO:0003824">
    <property type="term" value="F:catalytic activity"/>
    <property type="evidence" value="ECO:0007669"/>
    <property type="project" value="InterPro"/>
</dbReference>
<dbReference type="GO" id="GO:0007030">
    <property type="term" value="P:Golgi organization"/>
    <property type="evidence" value="ECO:0007669"/>
    <property type="project" value="TreeGrafter"/>
</dbReference>
<accession>A0A0N4ZA26</accession>
<name>A0A0N4ZA26_PARTI</name>
<feature type="domain" description="COG4 transport protein middle alpha-helical bundle" evidence="10">
    <location>
        <begin position="430"/>
        <end position="766"/>
    </location>
</feature>
<dbReference type="SUPFAM" id="SSF89796">
    <property type="entry name" value="CoA-transferase family III (CaiB/BaiF)"/>
    <property type="match status" value="1"/>
</dbReference>
<dbReference type="Pfam" id="PF20663">
    <property type="entry name" value="COG4_N"/>
    <property type="match status" value="1"/>
</dbReference>
<evidence type="ECO:0000256" key="8">
    <source>
        <dbReference type="ARBA" id="ARBA00023136"/>
    </source>
</evidence>
<dbReference type="InterPro" id="IPR048680">
    <property type="entry name" value="COG4_N"/>
</dbReference>
<evidence type="ECO:0000256" key="4">
    <source>
        <dbReference type="ARBA" id="ARBA00020975"/>
    </source>
</evidence>
<dbReference type="GO" id="GO:0015031">
    <property type="term" value="P:protein transport"/>
    <property type="evidence" value="ECO:0007669"/>
    <property type="project" value="UniProtKB-KW"/>
</dbReference>
<evidence type="ECO:0000256" key="6">
    <source>
        <dbReference type="ARBA" id="ARBA00022927"/>
    </source>
</evidence>
<dbReference type="InterPro" id="IPR003673">
    <property type="entry name" value="CoA-Trfase_fam_III"/>
</dbReference>
<keyword evidence="6" id="KW-0653">Protein transport</keyword>
<dbReference type="GO" id="GO:0000139">
    <property type="term" value="C:Golgi membrane"/>
    <property type="evidence" value="ECO:0007669"/>
    <property type="project" value="UniProtKB-SubCell"/>
</dbReference>
<dbReference type="Proteomes" id="UP000038045">
    <property type="component" value="Unplaced"/>
</dbReference>
<dbReference type="WBParaSite" id="PTRK_0000423200.1">
    <property type="protein sequence ID" value="PTRK_0000423200.1"/>
    <property type="gene ID" value="PTRK_0000423200"/>
</dbReference>
<dbReference type="GO" id="GO:0006890">
    <property type="term" value="P:retrograde vesicle-mediated transport, Golgi to endoplasmic reticulum"/>
    <property type="evidence" value="ECO:0007669"/>
    <property type="project" value="TreeGrafter"/>
</dbReference>
<comment type="similarity">
    <text evidence="2">Belongs to the CoA-transferase III family.</text>
</comment>
<keyword evidence="8" id="KW-0472">Membrane</keyword>
<keyword evidence="5" id="KW-0813">Transport</keyword>
<evidence type="ECO:0000256" key="9">
    <source>
        <dbReference type="ARBA" id="ARBA00031340"/>
    </source>
</evidence>
<dbReference type="Gene3D" id="3.40.50.10540">
    <property type="entry name" value="Crotonobetainyl-coa:carnitine coa-transferase, domain 1"/>
    <property type="match status" value="1"/>
</dbReference>
<dbReference type="Gene3D" id="3.30.1540.10">
    <property type="entry name" value="formyl-coa transferase, domain 3"/>
    <property type="match status" value="1"/>
</dbReference>
<dbReference type="PANTHER" id="PTHR24016:SF0">
    <property type="entry name" value="CONSERVED OLIGOMERIC GOLGI COMPLEX SUBUNIT 4"/>
    <property type="match status" value="1"/>
</dbReference>
<dbReference type="Pfam" id="PF20662">
    <property type="entry name" value="COG4_C"/>
    <property type="match status" value="1"/>
</dbReference>
<dbReference type="SMART" id="SM00762">
    <property type="entry name" value="Cog4"/>
    <property type="match status" value="1"/>
</dbReference>
<dbReference type="PANTHER" id="PTHR24016">
    <property type="entry name" value="CONSERVED OLIGOMERIC GOLGI COMPLEX SUBUNIT 4"/>
    <property type="match status" value="1"/>
</dbReference>
<dbReference type="Gene3D" id="1.20.58.1970">
    <property type="match status" value="1"/>
</dbReference>
<dbReference type="Pfam" id="PF08318">
    <property type="entry name" value="COG4_m"/>
    <property type="match status" value="1"/>
</dbReference>
<comment type="subcellular location">
    <subcellularLocation>
        <location evidence="1">Golgi apparatus membrane</location>
        <topology evidence="1">Peripheral membrane protein</topology>
    </subcellularLocation>
</comment>
<evidence type="ECO:0000256" key="1">
    <source>
        <dbReference type="ARBA" id="ARBA00004395"/>
    </source>
</evidence>
<comment type="similarity">
    <text evidence="3">Belongs to the COG4 family.</text>
</comment>
<dbReference type="Gene3D" id="1.10.287.1060">
    <property type="entry name" value="ESAT-6-like"/>
    <property type="match status" value="1"/>
</dbReference>
<dbReference type="AlphaFoldDB" id="A0A0N4ZA26"/>
<dbReference type="Pfam" id="PF02515">
    <property type="entry name" value="CoA_transf_3"/>
    <property type="match status" value="1"/>
</dbReference>
<dbReference type="InterPro" id="IPR013167">
    <property type="entry name" value="COG4_M"/>
</dbReference>
<evidence type="ECO:0000256" key="5">
    <source>
        <dbReference type="ARBA" id="ARBA00022448"/>
    </source>
</evidence>
<dbReference type="InterPro" id="IPR048684">
    <property type="entry name" value="COG4_C"/>
</dbReference>
<dbReference type="STRING" id="131310.A0A0N4ZA26"/>
<dbReference type="InterPro" id="IPR044855">
    <property type="entry name" value="CoA-Trfase_III_dom3_sf"/>
</dbReference>
<evidence type="ECO:0000313" key="12">
    <source>
        <dbReference type="WBParaSite" id="PTRK_0000423200.1"/>
    </source>
</evidence>
<keyword evidence="11" id="KW-1185">Reference proteome</keyword>